<organism evidence="1 2">
    <name type="scientific">Streptomyces alboflavus</name>
    <dbReference type="NCBI Taxonomy" id="67267"/>
    <lineage>
        <taxon>Bacteria</taxon>
        <taxon>Bacillati</taxon>
        <taxon>Actinomycetota</taxon>
        <taxon>Actinomycetes</taxon>
        <taxon>Kitasatosporales</taxon>
        <taxon>Streptomycetaceae</taxon>
        <taxon>Streptomyces</taxon>
    </lineage>
</organism>
<evidence type="ECO:0000313" key="2">
    <source>
        <dbReference type="Proteomes" id="UP000195880"/>
    </source>
</evidence>
<evidence type="ECO:0000313" key="1">
    <source>
        <dbReference type="EMBL" id="ARX89120.1"/>
    </source>
</evidence>
<gene>
    <name evidence="1" type="ORF">SMD44_08607</name>
</gene>
<dbReference type="AlphaFoldDB" id="A0A1Z1WRR1"/>
<dbReference type="AntiFam" id="ANF00095">
    <property type="entry name" value="Shadow ORF (opposite ABC transporters)"/>
</dbReference>
<accession>A0A1Z1WRR1</accession>
<dbReference type="Proteomes" id="UP000195880">
    <property type="component" value="Chromosome"/>
</dbReference>
<keyword evidence="2" id="KW-1185">Reference proteome</keyword>
<name>A0A1Z1WRR1_9ACTN</name>
<dbReference type="EMBL" id="CP021748">
    <property type="protein sequence ID" value="ARX89120.1"/>
    <property type="molecule type" value="Genomic_DNA"/>
</dbReference>
<sequence>MRVAAVAYEARDRDGLGCLRGLGEQGDAVRRLALAQPPHVRTAGEHPPRIRCVQPGHRPQQGRLAAAVGADHGHHLSGADREVDLVDHRAAGVIRR</sequence>
<proteinExistence type="predicted"/>
<protein>
    <submittedName>
        <fullName evidence="1">Uncharacterized protein</fullName>
    </submittedName>
</protein>
<dbReference type="KEGG" id="salf:SMD44_08607"/>
<reference evidence="1 2" key="1">
    <citation type="submission" date="2017-05" db="EMBL/GenBank/DDBJ databases">
        <title>Streptomyces alboflavus Genome sequencing and assembly.</title>
        <authorList>
            <person name="Wang Y."/>
            <person name="Du B."/>
            <person name="Ding Y."/>
            <person name="Liu H."/>
            <person name="Hou Q."/>
            <person name="Liu K."/>
            <person name="Wang C."/>
            <person name="Yao L."/>
        </authorList>
    </citation>
    <scope>NUCLEOTIDE SEQUENCE [LARGE SCALE GENOMIC DNA]</scope>
    <source>
        <strain evidence="1 2">MDJK44</strain>
    </source>
</reference>